<evidence type="ECO:0000313" key="3">
    <source>
        <dbReference type="Proteomes" id="UP000214646"/>
    </source>
</evidence>
<comment type="caution">
    <text evidence="2">The sequence shown here is derived from an EMBL/GenBank/DDBJ whole genome shotgun (WGS) entry which is preliminary data.</text>
</comment>
<evidence type="ECO:0008006" key="4">
    <source>
        <dbReference type="Google" id="ProtNLM"/>
    </source>
</evidence>
<dbReference type="AlphaFoldDB" id="A0A225EAX0"/>
<feature type="chain" id="PRO_5013098685" description="Thioredoxin domain-containing protein" evidence="1">
    <location>
        <begin position="20"/>
        <end position="207"/>
    </location>
</feature>
<evidence type="ECO:0000256" key="1">
    <source>
        <dbReference type="SAM" id="SignalP"/>
    </source>
</evidence>
<protein>
    <recommendedName>
        <fullName evidence="4">Thioredoxin domain-containing protein</fullName>
    </recommendedName>
</protein>
<name>A0A225EAX0_9BACT</name>
<proteinExistence type="predicted"/>
<keyword evidence="1" id="KW-0732">Signal</keyword>
<accession>A0A225EAX0</accession>
<gene>
    <name evidence="2" type="ORF">FRUB_02026</name>
</gene>
<dbReference type="Proteomes" id="UP000214646">
    <property type="component" value="Unassembled WGS sequence"/>
</dbReference>
<feature type="signal peptide" evidence="1">
    <location>
        <begin position="1"/>
        <end position="19"/>
    </location>
</feature>
<keyword evidence="3" id="KW-1185">Reference proteome</keyword>
<reference evidence="3" key="1">
    <citation type="submission" date="2017-06" db="EMBL/GenBank/DDBJ databases">
        <title>Genome analysis of Fimbriiglobus ruber SP5, the first member of the order Planctomycetales with confirmed chitinolytic capability.</title>
        <authorList>
            <person name="Ravin N.V."/>
            <person name="Rakitin A.L."/>
            <person name="Ivanova A.A."/>
            <person name="Beletsky A.V."/>
            <person name="Kulichevskaya I.S."/>
            <person name="Mardanov A.V."/>
            <person name="Dedysh S.N."/>
        </authorList>
    </citation>
    <scope>NUCLEOTIDE SEQUENCE [LARGE SCALE GENOMIC DNA]</scope>
    <source>
        <strain evidence="3">SP5</strain>
    </source>
</reference>
<sequence length="207" mass="21948">MRFGLVGLLAAVIGGYAGAADALPPTPHGEGKQPVELVMEDQFGRRQDIAAYKGDVLILVYGDRKGTDASREFGESLHILFHPTAAGQTPAKARGAAVAPLQGVPVGQRSPDAVVIPVAVAGNVPTVIKDLIRVQIKKASPELPIWLDFTGVMEKDFGLRPGQANLAVFDATGRLRMRINGTPDKKAVDQLLQKIQDLRAEAAGLSK</sequence>
<organism evidence="2 3">
    <name type="scientific">Fimbriiglobus ruber</name>
    <dbReference type="NCBI Taxonomy" id="1908690"/>
    <lineage>
        <taxon>Bacteria</taxon>
        <taxon>Pseudomonadati</taxon>
        <taxon>Planctomycetota</taxon>
        <taxon>Planctomycetia</taxon>
        <taxon>Gemmatales</taxon>
        <taxon>Gemmataceae</taxon>
        <taxon>Fimbriiglobus</taxon>
    </lineage>
</organism>
<evidence type="ECO:0000313" key="2">
    <source>
        <dbReference type="EMBL" id="OWK45695.1"/>
    </source>
</evidence>
<dbReference type="EMBL" id="NIDE01000002">
    <property type="protein sequence ID" value="OWK45695.1"/>
    <property type="molecule type" value="Genomic_DNA"/>
</dbReference>